<keyword evidence="2" id="KW-1185">Reference proteome</keyword>
<dbReference type="EMBL" id="KN834628">
    <property type="protein sequence ID" value="KIK10502.1"/>
    <property type="molecule type" value="Genomic_DNA"/>
</dbReference>
<sequence length="113" mass="12562">MPRTAALGAFTRVVNASSRLDAVHNKLSVLRDAKESNGMVPIKGKDVGCEPHLELRSDGENSQFESTLSPHVEYFPTIQEIQTQMQLARRNAKRQVLIDTSPGRIPKHAKLET</sequence>
<gene>
    <name evidence="1" type="ORF">PISMIDRAFT_20336</name>
</gene>
<protein>
    <submittedName>
        <fullName evidence="1">Uncharacterized protein</fullName>
    </submittedName>
</protein>
<reference evidence="2" key="2">
    <citation type="submission" date="2015-01" db="EMBL/GenBank/DDBJ databases">
        <title>Evolutionary Origins and Diversification of the Mycorrhizal Mutualists.</title>
        <authorList>
            <consortium name="DOE Joint Genome Institute"/>
            <consortium name="Mycorrhizal Genomics Consortium"/>
            <person name="Kohler A."/>
            <person name="Kuo A."/>
            <person name="Nagy L.G."/>
            <person name="Floudas D."/>
            <person name="Copeland A."/>
            <person name="Barry K.W."/>
            <person name="Cichocki N."/>
            <person name="Veneault-Fourrey C."/>
            <person name="LaButti K."/>
            <person name="Lindquist E.A."/>
            <person name="Lipzen A."/>
            <person name="Lundell T."/>
            <person name="Morin E."/>
            <person name="Murat C."/>
            <person name="Riley R."/>
            <person name="Ohm R."/>
            <person name="Sun H."/>
            <person name="Tunlid A."/>
            <person name="Henrissat B."/>
            <person name="Grigoriev I.V."/>
            <person name="Hibbett D.S."/>
            <person name="Martin F."/>
        </authorList>
    </citation>
    <scope>NUCLEOTIDE SEQUENCE [LARGE SCALE GENOMIC DNA]</scope>
    <source>
        <strain evidence="2">441</strain>
    </source>
</reference>
<accession>A0A0C9YJI7</accession>
<evidence type="ECO:0000313" key="2">
    <source>
        <dbReference type="Proteomes" id="UP000054018"/>
    </source>
</evidence>
<evidence type="ECO:0000313" key="1">
    <source>
        <dbReference type="EMBL" id="KIK10502.1"/>
    </source>
</evidence>
<dbReference type="AlphaFoldDB" id="A0A0C9YJI7"/>
<dbReference type="Proteomes" id="UP000054018">
    <property type="component" value="Unassembled WGS sequence"/>
</dbReference>
<organism evidence="1 2">
    <name type="scientific">Pisolithus microcarpus 441</name>
    <dbReference type="NCBI Taxonomy" id="765257"/>
    <lineage>
        <taxon>Eukaryota</taxon>
        <taxon>Fungi</taxon>
        <taxon>Dikarya</taxon>
        <taxon>Basidiomycota</taxon>
        <taxon>Agaricomycotina</taxon>
        <taxon>Agaricomycetes</taxon>
        <taxon>Agaricomycetidae</taxon>
        <taxon>Boletales</taxon>
        <taxon>Sclerodermatineae</taxon>
        <taxon>Pisolithaceae</taxon>
        <taxon>Pisolithus</taxon>
    </lineage>
</organism>
<name>A0A0C9YJI7_9AGAM</name>
<reference evidence="1 2" key="1">
    <citation type="submission" date="2014-04" db="EMBL/GenBank/DDBJ databases">
        <authorList>
            <consortium name="DOE Joint Genome Institute"/>
            <person name="Kuo A."/>
            <person name="Kohler A."/>
            <person name="Costa M.D."/>
            <person name="Nagy L.G."/>
            <person name="Floudas D."/>
            <person name="Copeland A."/>
            <person name="Barry K.W."/>
            <person name="Cichocki N."/>
            <person name="Veneault-Fourrey C."/>
            <person name="LaButti K."/>
            <person name="Lindquist E.A."/>
            <person name="Lipzen A."/>
            <person name="Lundell T."/>
            <person name="Morin E."/>
            <person name="Murat C."/>
            <person name="Sun H."/>
            <person name="Tunlid A."/>
            <person name="Henrissat B."/>
            <person name="Grigoriev I.V."/>
            <person name="Hibbett D.S."/>
            <person name="Martin F."/>
            <person name="Nordberg H.P."/>
            <person name="Cantor M.N."/>
            <person name="Hua S.X."/>
        </authorList>
    </citation>
    <scope>NUCLEOTIDE SEQUENCE [LARGE SCALE GENOMIC DNA]</scope>
    <source>
        <strain evidence="1 2">441</strain>
    </source>
</reference>
<dbReference type="HOGENOM" id="CLU_2134550_0_0_1"/>
<proteinExistence type="predicted"/>